<dbReference type="InterPro" id="IPR047181">
    <property type="entry name" value="DP13A/B"/>
</dbReference>
<name>A0A1S3JFF8_LINAN</name>
<evidence type="ECO:0000259" key="3">
    <source>
        <dbReference type="PROSITE" id="PS50003"/>
    </source>
</evidence>
<dbReference type="KEGG" id="lak:106172791"/>
<dbReference type="Gene3D" id="2.30.29.30">
    <property type="entry name" value="Pleckstrin-homology domain (PH domain)/Phosphotyrosine-binding domain (PTB)"/>
    <property type="match status" value="1"/>
</dbReference>
<dbReference type="STRING" id="7574.A0A1S3JFF8"/>
<evidence type="ECO:0000313" key="5">
    <source>
        <dbReference type="RefSeq" id="XP_013409150.2"/>
    </source>
</evidence>
<keyword evidence="4" id="KW-1185">Reference proteome</keyword>
<dbReference type="GO" id="GO:0023052">
    <property type="term" value="P:signaling"/>
    <property type="evidence" value="ECO:0007669"/>
    <property type="project" value="TreeGrafter"/>
</dbReference>
<evidence type="ECO:0000256" key="1">
    <source>
        <dbReference type="SAM" id="Coils"/>
    </source>
</evidence>
<sequence length="446" mass="50892">MRKNATFSKYPTDLQQILSEVDQMPTAYNINKSEDKLTITIVWKNDPRDQQLQNVNTVPQICSIKKKKSPSRLRRDQERMKKWQSKKKTSHQKQAVQANTCELQMGCNALIDNAPESVQAPEDVPEETLFPFHECDSVTDELDASAAVKTELKNLRAKLKELEIVRKELDATKEQVSKSNNIRKELDEKNAEIRRNSETIKGLKATLNLLFQTALHYFTALNAVQYKRKTALLDPFLGMLHAYRAFFHMGQDRFSKEDIDDFVSNISASVQGVHKELALETQKTIEQMDKLEIETSPRYHVEVPAGEDSRPVNTMLGQKSGYLCLRSKQNMLASSKWDAHYFFTQGGNLMSQNRNELAGSLVCDLNEEGLHVESTESDDRRYVFQVVAPASKKTIILQAENEVEKEEWIQTIKNIAKEGGYVKERDPSETNKKVGKTVQVCTISPF</sequence>
<feature type="domain" description="PH" evidence="3">
    <location>
        <begin position="316"/>
        <end position="417"/>
    </location>
</feature>
<dbReference type="SUPFAM" id="SSF103657">
    <property type="entry name" value="BAR/IMD domain-like"/>
    <property type="match status" value="1"/>
</dbReference>
<dbReference type="Proteomes" id="UP000085678">
    <property type="component" value="Unplaced"/>
</dbReference>
<accession>A0A1S3JFF8</accession>
<dbReference type="SMART" id="SM00233">
    <property type="entry name" value="PH"/>
    <property type="match status" value="1"/>
</dbReference>
<dbReference type="GO" id="GO:0010008">
    <property type="term" value="C:endosome membrane"/>
    <property type="evidence" value="ECO:0007669"/>
    <property type="project" value="TreeGrafter"/>
</dbReference>
<dbReference type="SUPFAM" id="SSF50729">
    <property type="entry name" value="PH domain-like"/>
    <property type="match status" value="1"/>
</dbReference>
<keyword evidence="1" id="KW-0175">Coiled coil</keyword>
<evidence type="ECO:0000313" key="4">
    <source>
        <dbReference type="Proteomes" id="UP000085678"/>
    </source>
</evidence>
<evidence type="ECO:0000256" key="2">
    <source>
        <dbReference type="SAM" id="MobiDB-lite"/>
    </source>
</evidence>
<protein>
    <submittedName>
        <fullName evidence="5">DCC-interacting protein 13-alpha-like</fullName>
    </submittedName>
</protein>
<dbReference type="InParanoid" id="A0A1S3JFF8"/>
<dbReference type="Pfam" id="PF16746">
    <property type="entry name" value="BAR_3"/>
    <property type="match status" value="1"/>
</dbReference>
<dbReference type="InterPro" id="IPR027267">
    <property type="entry name" value="AH/BAR_dom_sf"/>
</dbReference>
<gene>
    <name evidence="5" type="primary">LOC106172791</name>
</gene>
<dbReference type="GeneID" id="106172791"/>
<dbReference type="InterPro" id="IPR011993">
    <property type="entry name" value="PH-like_dom_sf"/>
</dbReference>
<feature type="coiled-coil region" evidence="1">
    <location>
        <begin position="145"/>
        <end position="206"/>
    </location>
</feature>
<dbReference type="PANTHER" id="PTHR46415:SF2">
    <property type="entry name" value="BETA, PUTATIVE-RELATED"/>
    <property type="match status" value="1"/>
</dbReference>
<dbReference type="InterPro" id="IPR001849">
    <property type="entry name" value="PH_domain"/>
</dbReference>
<dbReference type="InterPro" id="IPR004148">
    <property type="entry name" value="BAR_dom"/>
</dbReference>
<feature type="compositionally biased region" description="Basic residues" evidence="2">
    <location>
        <begin position="82"/>
        <end position="91"/>
    </location>
</feature>
<dbReference type="AlphaFoldDB" id="A0A1S3JFF8"/>
<feature type="region of interest" description="Disordered" evidence="2">
    <location>
        <begin position="66"/>
        <end position="95"/>
    </location>
</feature>
<dbReference type="RefSeq" id="XP_013409150.2">
    <property type="nucleotide sequence ID" value="XM_013553696.2"/>
</dbReference>
<dbReference type="Pfam" id="PF00169">
    <property type="entry name" value="PH"/>
    <property type="match status" value="1"/>
</dbReference>
<proteinExistence type="predicted"/>
<dbReference type="PANTHER" id="PTHR46415">
    <property type="entry name" value="ADAPTOR PROTEIN, PHOSPHOTYROSINE INTERACTION, PH DOMAIN AND LEUCINE ZIPPER-CONTAINING 2"/>
    <property type="match status" value="1"/>
</dbReference>
<organism evidence="4 5">
    <name type="scientific">Lingula anatina</name>
    <name type="common">Brachiopod</name>
    <name type="synonym">Lingula unguis</name>
    <dbReference type="NCBI Taxonomy" id="7574"/>
    <lineage>
        <taxon>Eukaryota</taxon>
        <taxon>Metazoa</taxon>
        <taxon>Spiralia</taxon>
        <taxon>Lophotrochozoa</taxon>
        <taxon>Brachiopoda</taxon>
        <taxon>Linguliformea</taxon>
        <taxon>Lingulata</taxon>
        <taxon>Lingulida</taxon>
        <taxon>Linguloidea</taxon>
        <taxon>Lingulidae</taxon>
        <taxon>Lingula</taxon>
    </lineage>
</organism>
<dbReference type="OrthoDB" id="10070851at2759"/>
<reference evidence="5" key="1">
    <citation type="submission" date="2025-08" db="UniProtKB">
        <authorList>
            <consortium name="RefSeq"/>
        </authorList>
    </citation>
    <scope>IDENTIFICATION</scope>
    <source>
        <tissue evidence="5">Gonads</tissue>
    </source>
</reference>
<dbReference type="Gene3D" id="1.20.1270.60">
    <property type="entry name" value="Arfaptin homology (AH) domain/BAR domain"/>
    <property type="match status" value="1"/>
</dbReference>
<dbReference type="PROSITE" id="PS50003">
    <property type="entry name" value="PH_DOMAIN"/>
    <property type="match status" value="1"/>
</dbReference>